<accession>A0A6D0V2R2</accession>
<dbReference type="GO" id="GO:0007155">
    <property type="term" value="P:cell adhesion"/>
    <property type="evidence" value="ECO:0007669"/>
    <property type="project" value="InterPro"/>
</dbReference>
<evidence type="ECO:0000256" key="4">
    <source>
        <dbReference type="ARBA" id="ARBA00049989"/>
    </source>
</evidence>
<proteinExistence type="inferred from homology"/>
<keyword evidence="2" id="KW-0732">Signal</keyword>
<evidence type="ECO:0000256" key="1">
    <source>
        <dbReference type="ARBA" id="ARBA00004561"/>
    </source>
</evidence>
<dbReference type="InterPro" id="IPR003467">
    <property type="entry name" value="Fimbrial_K88_FaeH"/>
</dbReference>
<dbReference type="Pfam" id="PF02432">
    <property type="entry name" value="Fimbrial_K88"/>
    <property type="match status" value="1"/>
</dbReference>
<evidence type="ECO:0008006" key="7">
    <source>
        <dbReference type="Google" id="ProtNLM"/>
    </source>
</evidence>
<evidence type="ECO:0000313" key="6">
    <source>
        <dbReference type="Proteomes" id="UP000475070"/>
    </source>
</evidence>
<protein>
    <recommendedName>
        <fullName evidence="7">Fimbrial protein</fullName>
    </recommendedName>
</protein>
<dbReference type="Proteomes" id="UP000475070">
    <property type="component" value="Unassembled WGS sequence"/>
</dbReference>
<evidence type="ECO:0000256" key="3">
    <source>
        <dbReference type="ARBA" id="ARBA00023263"/>
    </source>
</evidence>
<dbReference type="AlphaFoldDB" id="A0A6D0V2R2"/>
<evidence type="ECO:0000313" key="5">
    <source>
        <dbReference type="EMBL" id="NAG21788.1"/>
    </source>
</evidence>
<evidence type="ECO:0000256" key="2">
    <source>
        <dbReference type="ARBA" id="ARBA00022729"/>
    </source>
</evidence>
<comment type="caution">
    <text evidence="5">The sequence shown here is derived from an EMBL/GenBank/DDBJ whole genome shotgun (WGS) entry which is preliminary data.</text>
</comment>
<comment type="similarity">
    <text evidence="4">Belongs to the fimbrial K88 protein family.</text>
</comment>
<dbReference type="RefSeq" id="WP_130091563.1">
    <property type="nucleotide sequence ID" value="NZ_RCYD01000027.1"/>
</dbReference>
<sequence>MKKTLIALAVAASAAVSGSAMAADWVQNGTGGSVDLSGTLTPEDLVTPWEVKVGAAVSGLDAYIHKGDTNVDVPVKSAIPVLGIRTQTAEAFPGEAGISPQIDYHGVVDFSQNEWGNAPVTLEVFDNSANKIGSLRTTLTTAAVYSWKNKNGVDLQYGGMAALASGDGFFGGLGNFSSALNYSDAVAELNGLSNEFLAKYTKQGAEKETGNANKFSDVDYTYSAAYGSGIKQGRVIKITLDQAAASDAIAWKASLPVTVSYQ</sequence>
<dbReference type="EMBL" id="WXKQ01000026">
    <property type="protein sequence ID" value="NAG21788.1"/>
    <property type="molecule type" value="Genomic_DNA"/>
</dbReference>
<reference evidence="5 6" key="1">
    <citation type="journal article" date="2019" name="Nat. Med.">
        <title>A library of human gut bacterial isolates paired with longitudinal multiomics data enables mechanistic microbiome research.</title>
        <authorList>
            <person name="Poyet M."/>
            <person name="Groussin M."/>
            <person name="Gibbons S.M."/>
            <person name="Avila-Pacheco J."/>
            <person name="Jiang X."/>
            <person name="Kearney S.M."/>
            <person name="Perrotta A.R."/>
            <person name="Berdy B."/>
            <person name="Zhao S."/>
            <person name="Lieberman T.D."/>
            <person name="Swanson P.K."/>
            <person name="Smith M."/>
            <person name="Roesemann S."/>
            <person name="Alexander J.E."/>
            <person name="Rich S.A."/>
            <person name="Livny J."/>
            <person name="Vlamakis H."/>
            <person name="Clish C."/>
            <person name="Bullock K."/>
            <person name="Deik A."/>
            <person name="Scott J."/>
            <person name="Pierce K.A."/>
            <person name="Xavier R.J."/>
            <person name="Alm E.J."/>
        </authorList>
    </citation>
    <scope>NUCLEOTIDE SEQUENCE [LARGE SCALE GENOMIC DNA]</scope>
    <source>
        <strain evidence="5 6">BIOML-A112</strain>
    </source>
</reference>
<name>A0A6D0V2R2_ECOLX</name>
<comment type="subcellular location">
    <subcellularLocation>
        <location evidence="1">Fimbrium</location>
    </subcellularLocation>
</comment>
<gene>
    <name evidence="5" type="ORF">GUC01_22655</name>
</gene>
<organism evidence="5 6">
    <name type="scientific">Escherichia coli</name>
    <dbReference type="NCBI Taxonomy" id="562"/>
    <lineage>
        <taxon>Bacteria</taxon>
        <taxon>Pseudomonadati</taxon>
        <taxon>Pseudomonadota</taxon>
        <taxon>Gammaproteobacteria</taxon>
        <taxon>Enterobacterales</taxon>
        <taxon>Enterobacteriaceae</taxon>
        <taxon>Escherichia</taxon>
    </lineage>
</organism>
<keyword evidence="3" id="KW-0281">Fimbrium</keyword>
<dbReference type="GO" id="GO:0009289">
    <property type="term" value="C:pilus"/>
    <property type="evidence" value="ECO:0007669"/>
    <property type="project" value="UniProtKB-SubCell"/>
</dbReference>